<proteinExistence type="predicted"/>
<protein>
    <submittedName>
        <fullName evidence="1">Uncharacterized protein</fullName>
    </submittedName>
</protein>
<dbReference type="GeneID" id="72185020"/>
<reference evidence="1 2" key="1">
    <citation type="submission" date="2022-04" db="EMBL/GenBank/DDBJ databases">
        <title>Diverse halophilic archaea isolated from saline environments.</title>
        <authorList>
            <person name="Cui H.-L."/>
        </authorList>
    </citation>
    <scope>NUCLEOTIDE SEQUENCE [LARGE SCALE GENOMIC DNA]</scope>
    <source>
        <strain evidence="1 2">XZYJT49</strain>
    </source>
</reference>
<dbReference type="AlphaFoldDB" id="A0A8U0HYW1"/>
<keyword evidence="2" id="KW-1185">Reference proteome</keyword>
<evidence type="ECO:0000313" key="2">
    <source>
        <dbReference type="Proteomes" id="UP000830729"/>
    </source>
</evidence>
<gene>
    <name evidence="1" type="ORF">M0R89_07435</name>
</gene>
<organism evidence="1 2">
    <name type="scientific">Halorussus limi</name>
    <dbReference type="NCBI Taxonomy" id="2938695"/>
    <lineage>
        <taxon>Archaea</taxon>
        <taxon>Methanobacteriati</taxon>
        <taxon>Methanobacteriota</taxon>
        <taxon>Stenosarchaea group</taxon>
        <taxon>Halobacteria</taxon>
        <taxon>Halobacteriales</taxon>
        <taxon>Haladaptataceae</taxon>
        <taxon>Halorussus</taxon>
    </lineage>
</organism>
<sequence>MTDSRERRLENLLEATGQNTKSKAIDQAADYYLKMAGDTTAVPTGAVEELMERAVKQGNVTPEEIADILDTDELSVKAETSWSVGP</sequence>
<accession>A0A8U0HYW1</accession>
<name>A0A8U0HYW1_9EURY</name>
<dbReference type="EMBL" id="CP096659">
    <property type="protein sequence ID" value="UPV75881.1"/>
    <property type="molecule type" value="Genomic_DNA"/>
</dbReference>
<evidence type="ECO:0000313" key="1">
    <source>
        <dbReference type="EMBL" id="UPV75881.1"/>
    </source>
</evidence>
<dbReference type="KEGG" id="halx:M0R89_07435"/>
<dbReference type="RefSeq" id="WP_248651918.1">
    <property type="nucleotide sequence ID" value="NZ_CP096659.1"/>
</dbReference>
<dbReference type="Proteomes" id="UP000830729">
    <property type="component" value="Chromosome"/>
</dbReference>